<accession>A0AAE1XY55</accession>
<reference evidence="2" key="2">
    <citation type="journal article" date="2024" name="Plant">
        <title>Genomic evolution and insights into agronomic trait innovations of Sesamum species.</title>
        <authorList>
            <person name="Miao H."/>
            <person name="Wang L."/>
            <person name="Qu L."/>
            <person name="Liu H."/>
            <person name="Sun Y."/>
            <person name="Le M."/>
            <person name="Wang Q."/>
            <person name="Wei S."/>
            <person name="Zheng Y."/>
            <person name="Lin W."/>
            <person name="Duan Y."/>
            <person name="Cao H."/>
            <person name="Xiong S."/>
            <person name="Wang X."/>
            <person name="Wei L."/>
            <person name="Li C."/>
            <person name="Ma Q."/>
            <person name="Ju M."/>
            <person name="Zhao R."/>
            <person name="Li G."/>
            <person name="Mu C."/>
            <person name="Tian Q."/>
            <person name="Mei H."/>
            <person name="Zhang T."/>
            <person name="Gao T."/>
            <person name="Zhang H."/>
        </authorList>
    </citation>
    <scope>NUCLEOTIDE SEQUENCE</scope>
    <source>
        <strain evidence="2">3651</strain>
    </source>
</reference>
<dbReference type="Proteomes" id="UP001293254">
    <property type="component" value="Unassembled WGS sequence"/>
</dbReference>
<protein>
    <submittedName>
        <fullName evidence="2">Galactinol--sucrose galactosyltransferase 6</fullName>
    </submittedName>
</protein>
<reference evidence="2" key="1">
    <citation type="submission" date="2020-06" db="EMBL/GenBank/DDBJ databases">
        <authorList>
            <person name="Li T."/>
            <person name="Hu X."/>
            <person name="Zhang T."/>
            <person name="Song X."/>
            <person name="Zhang H."/>
            <person name="Dai N."/>
            <person name="Sheng W."/>
            <person name="Hou X."/>
            <person name="Wei L."/>
        </authorList>
    </citation>
    <scope>NUCLEOTIDE SEQUENCE</scope>
    <source>
        <strain evidence="2">3651</strain>
        <tissue evidence="2">Leaf</tissue>
    </source>
</reference>
<dbReference type="EMBL" id="JACGWO010000009">
    <property type="protein sequence ID" value="KAK4420175.1"/>
    <property type="molecule type" value="Genomic_DNA"/>
</dbReference>
<dbReference type="PANTHER" id="PTHR31268">
    <property type="match status" value="1"/>
</dbReference>
<keyword evidence="1" id="KW-0119">Carbohydrate metabolism</keyword>
<keyword evidence="2" id="KW-0328">Glycosyltransferase</keyword>
<evidence type="ECO:0000256" key="1">
    <source>
        <dbReference type="ARBA" id="ARBA00023277"/>
    </source>
</evidence>
<name>A0AAE1XY55_9LAMI</name>
<organism evidence="2 3">
    <name type="scientific">Sesamum alatum</name>
    <dbReference type="NCBI Taxonomy" id="300844"/>
    <lineage>
        <taxon>Eukaryota</taxon>
        <taxon>Viridiplantae</taxon>
        <taxon>Streptophyta</taxon>
        <taxon>Embryophyta</taxon>
        <taxon>Tracheophyta</taxon>
        <taxon>Spermatophyta</taxon>
        <taxon>Magnoliopsida</taxon>
        <taxon>eudicotyledons</taxon>
        <taxon>Gunneridae</taxon>
        <taxon>Pentapetalae</taxon>
        <taxon>asterids</taxon>
        <taxon>lamiids</taxon>
        <taxon>Lamiales</taxon>
        <taxon>Pedaliaceae</taxon>
        <taxon>Sesamum</taxon>
    </lineage>
</organism>
<dbReference type="AlphaFoldDB" id="A0AAE1XY55"/>
<keyword evidence="2" id="KW-0808">Transferase</keyword>
<dbReference type="GO" id="GO:0016757">
    <property type="term" value="F:glycosyltransferase activity"/>
    <property type="evidence" value="ECO:0007669"/>
    <property type="project" value="UniProtKB-KW"/>
</dbReference>
<gene>
    <name evidence="2" type="ORF">Salat_2430400</name>
</gene>
<keyword evidence="3" id="KW-1185">Reference proteome</keyword>
<evidence type="ECO:0000313" key="2">
    <source>
        <dbReference type="EMBL" id="KAK4420175.1"/>
    </source>
</evidence>
<proteinExistence type="predicted"/>
<dbReference type="Pfam" id="PF05691">
    <property type="entry name" value="Raffinose_syn"/>
    <property type="match status" value="1"/>
</dbReference>
<dbReference type="InterPro" id="IPR008811">
    <property type="entry name" value="Glycosyl_hydrolases_36"/>
</dbReference>
<dbReference type="PANTHER" id="PTHR31268:SF5">
    <property type="entry name" value="GALACTINOL--SUCROSE GALACTOSYLTRANSFERASE 6-RELATED"/>
    <property type="match status" value="1"/>
</dbReference>
<comment type="caution">
    <text evidence="2">The sequence shown here is derived from an EMBL/GenBank/DDBJ whole genome shotgun (WGS) entry which is preliminary data.</text>
</comment>
<evidence type="ECO:0000313" key="3">
    <source>
        <dbReference type="Proteomes" id="UP001293254"/>
    </source>
</evidence>
<sequence length="159" mass="17118">MNKYTGVLGVYNCQGAAWNSVKRKNTFHQTNSEEITGYIKGRDVHLISDVAFDSNWDGKVALYSYTTSGLKTLPGNVALTVSLKVLEYEIFIVTPVKTLAPGFSFAPLGLIDMFNAGGAIEGLKYNVTGLKALVSMEVKGCGRFGAYSSTKPRTCTVGS</sequence>